<dbReference type="AlphaFoldDB" id="A0A382D4W7"/>
<reference evidence="2" key="1">
    <citation type="submission" date="2018-05" db="EMBL/GenBank/DDBJ databases">
        <authorList>
            <person name="Lanie J.A."/>
            <person name="Ng W.-L."/>
            <person name="Kazmierczak K.M."/>
            <person name="Andrzejewski T.M."/>
            <person name="Davidsen T.M."/>
            <person name="Wayne K.J."/>
            <person name="Tettelin H."/>
            <person name="Glass J.I."/>
            <person name="Rusch D."/>
            <person name="Podicherti R."/>
            <person name="Tsui H.-C.T."/>
            <person name="Winkler M.E."/>
        </authorList>
    </citation>
    <scope>NUCLEOTIDE SEQUENCE</scope>
</reference>
<gene>
    <name evidence="2" type="ORF">METZ01_LOCUS185457</name>
</gene>
<keyword evidence="1" id="KW-0175">Coiled coil</keyword>
<sequence length="257" mass="29511">MSTDLILKNFNGLAQRKSYGGKSLQENLENAQKSIEKVFYTEKIWDRSRSQFMLKFIVCSNADKWFRMRQISAEMANKRMALNEGKYGYMKNLTKAKIKRGEMLEEDNENKKLLLEIEAQQLETYASETLLKIEGAFKEVETLAQMHDQLKEELGDVTEEEFEKAQIKGHIKRAVSQAIREVKEGGKIKAGNAEYLEQSGLSTTAILKDIYDFLEAESQAGIGHNEMLHKFLDDTAEKYGEFYIKQAAWLGFDPHAN</sequence>
<feature type="coiled-coil region" evidence="1">
    <location>
        <begin position="103"/>
        <end position="160"/>
    </location>
</feature>
<protein>
    <submittedName>
        <fullName evidence="2">Uncharacterized protein</fullName>
    </submittedName>
</protein>
<evidence type="ECO:0000313" key="2">
    <source>
        <dbReference type="EMBL" id="SVB32603.1"/>
    </source>
</evidence>
<name>A0A382D4W7_9ZZZZ</name>
<accession>A0A382D4W7</accession>
<evidence type="ECO:0000256" key="1">
    <source>
        <dbReference type="SAM" id="Coils"/>
    </source>
</evidence>
<dbReference type="EMBL" id="UINC01037307">
    <property type="protein sequence ID" value="SVB32603.1"/>
    <property type="molecule type" value="Genomic_DNA"/>
</dbReference>
<proteinExistence type="predicted"/>
<feature type="non-terminal residue" evidence="2">
    <location>
        <position position="257"/>
    </location>
</feature>
<organism evidence="2">
    <name type="scientific">marine metagenome</name>
    <dbReference type="NCBI Taxonomy" id="408172"/>
    <lineage>
        <taxon>unclassified sequences</taxon>
        <taxon>metagenomes</taxon>
        <taxon>ecological metagenomes</taxon>
    </lineage>
</organism>